<evidence type="ECO:0000313" key="1">
    <source>
        <dbReference type="EMBL" id="KAK6985066.1"/>
    </source>
</evidence>
<dbReference type="EMBL" id="JAWWNJ010000133">
    <property type="protein sequence ID" value="KAK6985066.1"/>
    <property type="molecule type" value="Genomic_DNA"/>
</dbReference>
<dbReference type="AlphaFoldDB" id="A0AAV9ZLI4"/>
<accession>A0AAV9ZLI4</accession>
<comment type="caution">
    <text evidence="1">The sequence shown here is derived from an EMBL/GenBank/DDBJ whole genome shotgun (WGS) entry which is preliminary data.</text>
</comment>
<keyword evidence="2" id="KW-1185">Reference proteome</keyword>
<sequence>MSEREWDVPNKKTSPLRGQEQCGSAEVVVNVVGSLGVAMQLNESKICRLQLLKCGRQAPNKNGHFWQGGTALPRASDGGMRWAGKLGEVARPDSREQCQRRRGGKEFGKAVRQHAAESRKDGRRAVEWRLLRMHTADRRRRPARRELVSLFWESGHEAIQNEEKRSYNEPVVVSLMSIARPTKRRGKAMSRKDKALAMQRVLESERKVGRVGRERCLGYAERTMGDSALVILGRAVLASCEWKNPEGMSNKGQHESSKPGAESSKFPLRGLIRRQLVPKSAENRLEIRAALNVQDKSSRADTYLVDIIAVGDKAALAV</sequence>
<evidence type="ECO:0000313" key="2">
    <source>
        <dbReference type="Proteomes" id="UP001362999"/>
    </source>
</evidence>
<organism evidence="1 2">
    <name type="scientific">Favolaschia claudopus</name>
    <dbReference type="NCBI Taxonomy" id="2862362"/>
    <lineage>
        <taxon>Eukaryota</taxon>
        <taxon>Fungi</taxon>
        <taxon>Dikarya</taxon>
        <taxon>Basidiomycota</taxon>
        <taxon>Agaricomycotina</taxon>
        <taxon>Agaricomycetes</taxon>
        <taxon>Agaricomycetidae</taxon>
        <taxon>Agaricales</taxon>
        <taxon>Marasmiineae</taxon>
        <taxon>Mycenaceae</taxon>
        <taxon>Favolaschia</taxon>
    </lineage>
</organism>
<name>A0AAV9ZLI4_9AGAR</name>
<proteinExistence type="predicted"/>
<reference evidence="1 2" key="1">
    <citation type="journal article" date="2024" name="J Genomics">
        <title>Draft genome sequencing and assembly of Favolaschia claudopus CIRM-BRFM 2984 isolated from oak limbs.</title>
        <authorList>
            <person name="Navarro D."/>
            <person name="Drula E."/>
            <person name="Chaduli D."/>
            <person name="Cazenave R."/>
            <person name="Ahrendt S."/>
            <person name="Wang J."/>
            <person name="Lipzen A."/>
            <person name="Daum C."/>
            <person name="Barry K."/>
            <person name="Grigoriev I.V."/>
            <person name="Favel A."/>
            <person name="Rosso M.N."/>
            <person name="Martin F."/>
        </authorList>
    </citation>
    <scope>NUCLEOTIDE SEQUENCE [LARGE SCALE GENOMIC DNA]</scope>
    <source>
        <strain evidence="1 2">CIRM-BRFM 2984</strain>
    </source>
</reference>
<gene>
    <name evidence="1" type="ORF">R3P38DRAFT_2806102</name>
</gene>
<dbReference type="Proteomes" id="UP001362999">
    <property type="component" value="Unassembled WGS sequence"/>
</dbReference>
<protein>
    <submittedName>
        <fullName evidence="1">Uncharacterized protein</fullName>
    </submittedName>
</protein>